<name>A0A9W4JRD7_9EURO</name>
<evidence type="ECO:0000313" key="1">
    <source>
        <dbReference type="EMBL" id="CAG8409859.1"/>
    </source>
</evidence>
<dbReference type="Proteomes" id="UP001152646">
    <property type="component" value="Unassembled WGS sequence"/>
</dbReference>
<dbReference type="OrthoDB" id="5386595at2759"/>
<comment type="caution">
    <text evidence="1">The sequence shown here is derived from an EMBL/GenBank/DDBJ whole genome shotgun (WGS) entry which is preliminary data.</text>
</comment>
<dbReference type="AlphaFoldDB" id="A0A9W4JRD7"/>
<reference evidence="1" key="1">
    <citation type="submission" date="2021-07" db="EMBL/GenBank/DDBJ databases">
        <authorList>
            <person name="Branca A.L. A."/>
        </authorList>
    </citation>
    <scope>NUCLEOTIDE SEQUENCE</scope>
</reference>
<accession>A0A9W4JRD7</accession>
<organism evidence="1 2">
    <name type="scientific">Penicillium salamii</name>
    <dbReference type="NCBI Taxonomy" id="1612424"/>
    <lineage>
        <taxon>Eukaryota</taxon>
        <taxon>Fungi</taxon>
        <taxon>Dikarya</taxon>
        <taxon>Ascomycota</taxon>
        <taxon>Pezizomycotina</taxon>
        <taxon>Eurotiomycetes</taxon>
        <taxon>Eurotiomycetidae</taxon>
        <taxon>Eurotiales</taxon>
        <taxon>Aspergillaceae</taxon>
        <taxon>Penicillium</taxon>
    </lineage>
</organism>
<dbReference type="EMBL" id="CAJVPA010000217">
    <property type="protein sequence ID" value="CAG8409859.1"/>
    <property type="molecule type" value="Genomic_DNA"/>
</dbReference>
<evidence type="ECO:0000313" key="2">
    <source>
        <dbReference type="Proteomes" id="UP001152646"/>
    </source>
</evidence>
<protein>
    <submittedName>
        <fullName evidence="1">Uncharacterized protein</fullName>
    </submittedName>
</protein>
<sequence>MVKSQLFFLSHTSTLLPFPHWFLLPHQYQQELESLYSVLFTTEVSPCKMSTTEPFSIPEHVSSLMDTNRQQALSQIRGRSVSNSSRLWQISQDSHSTASDFLDAKIAALSDEQDYLICVQQGLSEALHSKKITPDMYEKESGTVMKSFLQGSQILRVIKRQHKLLLDDLEEAVEQ</sequence>
<gene>
    <name evidence="1" type="ORF">PSALAMII_LOCUS9056</name>
</gene>
<proteinExistence type="predicted"/>